<dbReference type="OMA" id="MFAMELQ"/>
<dbReference type="Gene3D" id="1.10.287.2620">
    <property type="match status" value="1"/>
</dbReference>
<dbReference type="AlphaFoldDB" id="A0A401QE09"/>
<feature type="domain" description="Dynein heavy chain linker" evidence="1">
    <location>
        <begin position="4"/>
        <end position="116"/>
    </location>
</feature>
<dbReference type="PANTHER" id="PTHR10676:SF343">
    <property type="entry name" value="DYNEIN AXONEMAL HEAVY CHAIN 10"/>
    <property type="match status" value="1"/>
</dbReference>
<dbReference type="Gene3D" id="1.20.140.100">
    <property type="entry name" value="Dynein heavy chain, N-terminal domain 2"/>
    <property type="match status" value="1"/>
</dbReference>
<evidence type="ECO:0000313" key="3">
    <source>
        <dbReference type="Proteomes" id="UP000288216"/>
    </source>
</evidence>
<dbReference type="GO" id="GO:0008569">
    <property type="term" value="F:minus-end-directed microtubule motor activity"/>
    <property type="evidence" value="ECO:0007669"/>
    <property type="project" value="TreeGrafter"/>
</dbReference>
<dbReference type="GO" id="GO:0097729">
    <property type="term" value="C:9+2 motile cilium"/>
    <property type="evidence" value="ECO:0007669"/>
    <property type="project" value="TreeGrafter"/>
</dbReference>
<protein>
    <recommendedName>
        <fullName evidence="1">Dynein heavy chain linker domain-containing protein</fullName>
    </recommendedName>
</protein>
<dbReference type="STRING" id="75743.A0A401QE09"/>
<sequence length="144" mass="16209">MRAETFTLANMFAMQLHKYSEVIGEIVTAAIKELGIEKGVKEVVDTWETMKFTVQKYYKGTQDRGYILGSVDDILQILDDNAMNLQSMAGSRFVGPFLSTVQEWERNLSLIGEVIAVRKLEMSLSINEDNVVTPTLQRATVSKI</sequence>
<dbReference type="Pfam" id="PF08393">
    <property type="entry name" value="DHC_N2"/>
    <property type="match status" value="1"/>
</dbReference>
<dbReference type="EMBL" id="BFAA01040105">
    <property type="protein sequence ID" value="GCB83557.1"/>
    <property type="molecule type" value="Genomic_DNA"/>
</dbReference>
<dbReference type="GO" id="GO:0060294">
    <property type="term" value="P:cilium movement involved in cell motility"/>
    <property type="evidence" value="ECO:0007669"/>
    <property type="project" value="TreeGrafter"/>
</dbReference>
<keyword evidence="3" id="KW-1185">Reference proteome</keyword>
<organism evidence="2 3">
    <name type="scientific">Scyliorhinus torazame</name>
    <name type="common">Cloudy catshark</name>
    <name type="synonym">Catulus torazame</name>
    <dbReference type="NCBI Taxonomy" id="75743"/>
    <lineage>
        <taxon>Eukaryota</taxon>
        <taxon>Metazoa</taxon>
        <taxon>Chordata</taxon>
        <taxon>Craniata</taxon>
        <taxon>Vertebrata</taxon>
        <taxon>Chondrichthyes</taxon>
        <taxon>Elasmobranchii</taxon>
        <taxon>Galeomorphii</taxon>
        <taxon>Galeoidea</taxon>
        <taxon>Carcharhiniformes</taxon>
        <taxon>Scyliorhinidae</taxon>
        <taxon>Scyliorhinus</taxon>
    </lineage>
</organism>
<proteinExistence type="predicted"/>
<dbReference type="InterPro" id="IPR026983">
    <property type="entry name" value="DHC"/>
</dbReference>
<dbReference type="InterPro" id="IPR013602">
    <property type="entry name" value="Dynein_heavy_linker"/>
</dbReference>
<dbReference type="GO" id="GO:0045505">
    <property type="term" value="F:dynein intermediate chain binding"/>
    <property type="evidence" value="ECO:0007669"/>
    <property type="project" value="InterPro"/>
</dbReference>
<evidence type="ECO:0000259" key="1">
    <source>
        <dbReference type="Pfam" id="PF08393"/>
    </source>
</evidence>
<dbReference type="InterPro" id="IPR042222">
    <property type="entry name" value="Dynein_2_N"/>
</dbReference>
<dbReference type="GO" id="GO:0030286">
    <property type="term" value="C:dynein complex"/>
    <property type="evidence" value="ECO:0007669"/>
    <property type="project" value="InterPro"/>
</dbReference>
<dbReference type="GO" id="GO:0051959">
    <property type="term" value="F:dynein light intermediate chain binding"/>
    <property type="evidence" value="ECO:0007669"/>
    <property type="project" value="InterPro"/>
</dbReference>
<comment type="caution">
    <text evidence="2">The sequence shown here is derived from an EMBL/GenBank/DDBJ whole genome shotgun (WGS) entry which is preliminary data.</text>
</comment>
<gene>
    <name evidence="2" type="ORF">scyTo_0024144</name>
</gene>
<dbReference type="Proteomes" id="UP000288216">
    <property type="component" value="Unassembled WGS sequence"/>
</dbReference>
<name>A0A401QE09_SCYTO</name>
<dbReference type="OrthoDB" id="286107at2759"/>
<reference evidence="2 3" key="1">
    <citation type="journal article" date="2018" name="Nat. Ecol. Evol.">
        <title>Shark genomes provide insights into elasmobranch evolution and the origin of vertebrates.</title>
        <authorList>
            <person name="Hara Y"/>
            <person name="Yamaguchi K"/>
            <person name="Onimaru K"/>
            <person name="Kadota M"/>
            <person name="Koyanagi M"/>
            <person name="Keeley SD"/>
            <person name="Tatsumi K"/>
            <person name="Tanaka K"/>
            <person name="Motone F"/>
            <person name="Kageyama Y"/>
            <person name="Nozu R"/>
            <person name="Adachi N"/>
            <person name="Nishimura O"/>
            <person name="Nakagawa R"/>
            <person name="Tanegashima C"/>
            <person name="Kiyatake I"/>
            <person name="Matsumoto R"/>
            <person name="Murakumo K"/>
            <person name="Nishida K"/>
            <person name="Terakita A"/>
            <person name="Kuratani S"/>
            <person name="Sato K"/>
            <person name="Hyodo S Kuraku.S."/>
        </authorList>
    </citation>
    <scope>NUCLEOTIDE SEQUENCE [LARGE SCALE GENOMIC DNA]</scope>
</reference>
<accession>A0A401QE09</accession>
<evidence type="ECO:0000313" key="2">
    <source>
        <dbReference type="EMBL" id="GCB83557.1"/>
    </source>
</evidence>
<dbReference type="PANTHER" id="PTHR10676">
    <property type="entry name" value="DYNEIN HEAVY CHAIN FAMILY PROTEIN"/>
    <property type="match status" value="1"/>
</dbReference>